<dbReference type="SUPFAM" id="SSF46894">
    <property type="entry name" value="C-terminal effector domain of the bipartite response regulators"/>
    <property type="match status" value="1"/>
</dbReference>
<reference evidence="12 13" key="1">
    <citation type="submission" date="2016-10" db="EMBL/GenBank/DDBJ databases">
        <authorList>
            <person name="de Groot N.N."/>
        </authorList>
    </citation>
    <scope>NUCLEOTIDE SEQUENCE [LARGE SCALE GENOMIC DNA]</scope>
    <source>
        <strain evidence="12">MBHS1</strain>
    </source>
</reference>
<dbReference type="AlphaFoldDB" id="A0A1H6F7A3"/>
<organism evidence="12 13">
    <name type="scientific">Candidatus Venteria ishoeyi</name>
    <dbReference type="NCBI Taxonomy" id="1899563"/>
    <lineage>
        <taxon>Bacteria</taxon>
        <taxon>Pseudomonadati</taxon>
        <taxon>Pseudomonadota</taxon>
        <taxon>Gammaproteobacteria</taxon>
        <taxon>Thiotrichales</taxon>
        <taxon>Thiotrichaceae</taxon>
        <taxon>Venteria</taxon>
    </lineage>
</organism>
<evidence type="ECO:0000256" key="8">
    <source>
        <dbReference type="PROSITE-ProRule" id="PRU00169"/>
    </source>
</evidence>
<dbReference type="FunFam" id="1.10.10.10:FF:000099">
    <property type="entry name" value="Two-component system response regulator TorR"/>
    <property type="match status" value="1"/>
</dbReference>
<dbReference type="OrthoDB" id="9802426at2"/>
<evidence type="ECO:0000256" key="1">
    <source>
        <dbReference type="ARBA" id="ARBA00004496"/>
    </source>
</evidence>
<feature type="domain" description="Response regulatory" evidence="10">
    <location>
        <begin position="8"/>
        <end position="122"/>
    </location>
</feature>
<evidence type="ECO:0000256" key="7">
    <source>
        <dbReference type="ARBA" id="ARBA00023163"/>
    </source>
</evidence>
<evidence type="ECO:0000256" key="9">
    <source>
        <dbReference type="PROSITE-ProRule" id="PRU01091"/>
    </source>
</evidence>
<dbReference type="InterPro" id="IPR001789">
    <property type="entry name" value="Sig_transdc_resp-reg_receiver"/>
</dbReference>
<keyword evidence="13" id="KW-1185">Reference proteome</keyword>
<dbReference type="PANTHER" id="PTHR48111:SF4">
    <property type="entry name" value="DNA-BINDING DUAL TRANSCRIPTIONAL REGULATOR OMPR"/>
    <property type="match status" value="1"/>
</dbReference>
<dbReference type="SUPFAM" id="SSF52172">
    <property type="entry name" value="CheY-like"/>
    <property type="match status" value="1"/>
</dbReference>
<dbReference type="GO" id="GO:0000156">
    <property type="term" value="F:phosphorelay response regulator activity"/>
    <property type="evidence" value="ECO:0007669"/>
    <property type="project" value="TreeGrafter"/>
</dbReference>
<comment type="subcellular location">
    <subcellularLocation>
        <location evidence="1">Cytoplasm</location>
    </subcellularLocation>
</comment>
<evidence type="ECO:0000313" key="13">
    <source>
        <dbReference type="Proteomes" id="UP000236724"/>
    </source>
</evidence>
<dbReference type="GO" id="GO:0000976">
    <property type="term" value="F:transcription cis-regulatory region binding"/>
    <property type="evidence" value="ECO:0007669"/>
    <property type="project" value="TreeGrafter"/>
</dbReference>
<sequence>MITDIQAHLLIVEDDDLFRDTLRDYLSARGYQVSTARDATIMDPIINRETIDLLILDVMLPGEDGLSIAKRLRANKFVAPILILSALNEEVDRVVGLEIGADDYLSKPTSLREVLARVRALLRRMHMQSGTDKLEPIPPSYCFGDFVLNLASYQFLHQNQQIHLSKSEFELLRVFVENPNQVLNRDKLSTLLKGREYNRQNRSIDVKVRRLRTKMEEDPAEPAYIRTVHSVGYMFCPEGAKTKDKKTEHDELSELVIEKLKTN</sequence>
<dbReference type="Gene3D" id="1.10.10.10">
    <property type="entry name" value="Winged helix-like DNA-binding domain superfamily/Winged helix DNA-binding domain"/>
    <property type="match status" value="1"/>
</dbReference>
<keyword evidence="2" id="KW-0963">Cytoplasm</keyword>
<evidence type="ECO:0000256" key="3">
    <source>
        <dbReference type="ARBA" id="ARBA00022553"/>
    </source>
</evidence>
<feature type="DNA-binding region" description="OmpR/PhoB-type" evidence="9">
    <location>
        <begin position="138"/>
        <end position="237"/>
    </location>
</feature>
<evidence type="ECO:0000256" key="4">
    <source>
        <dbReference type="ARBA" id="ARBA00023012"/>
    </source>
</evidence>
<dbReference type="SMART" id="SM00448">
    <property type="entry name" value="REC"/>
    <property type="match status" value="1"/>
</dbReference>
<evidence type="ECO:0000313" key="12">
    <source>
        <dbReference type="EMBL" id="SEH04956.1"/>
    </source>
</evidence>
<evidence type="ECO:0000259" key="11">
    <source>
        <dbReference type="PROSITE" id="PS51755"/>
    </source>
</evidence>
<dbReference type="PROSITE" id="PS50110">
    <property type="entry name" value="RESPONSE_REGULATORY"/>
    <property type="match status" value="1"/>
</dbReference>
<keyword evidence="5" id="KW-0805">Transcription regulation</keyword>
<evidence type="ECO:0000256" key="2">
    <source>
        <dbReference type="ARBA" id="ARBA00022490"/>
    </source>
</evidence>
<keyword evidence="4" id="KW-0902">Two-component regulatory system</keyword>
<dbReference type="Gene3D" id="3.40.50.2300">
    <property type="match status" value="1"/>
</dbReference>
<keyword evidence="6 9" id="KW-0238">DNA-binding</keyword>
<dbReference type="Proteomes" id="UP000236724">
    <property type="component" value="Unassembled WGS sequence"/>
</dbReference>
<feature type="modified residue" description="4-aspartylphosphate" evidence="8">
    <location>
        <position position="57"/>
    </location>
</feature>
<dbReference type="Gene3D" id="6.10.250.690">
    <property type="match status" value="1"/>
</dbReference>
<dbReference type="GO" id="GO:0032993">
    <property type="term" value="C:protein-DNA complex"/>
    <property type="evidence" value="ECO:0007669"/>
    <property type="project" value="TreeGrafter"/>
</dbReference>
<evidence type="ECO:0000256" key="5">
    <source>
        <dbReference type="ARBA" id="ARBA00023015"/>
    </source>
</evidence>
<dbReference type="InterPro" id="IPR016032">
    <property type="entry name" value="Sig_transdc_resp-reg_C-effctor"/>
</dbReference>
<protein>
    <submittedName>
        <fullName evidence="12">Transcriptional regulatory protein OmpR</fullName>
    </submittedName>
</protein>
<dbReference type="EMBL" id="FMSV02000136">
    <property type="protein sequence ID" value="SEH04956.1"/>
    <property type="molecule type" value="Genomic_DNA"/>
</dbReference>
<name>A0A1H6F7A3_9GAMM</name>
<dbReference type="RefSeq" id="WP_146066489.1">
    <property type="nucleotide sequence ID" value="NZ_FMSV02000136.1"/>
</dbReference>
<dbReference type="CDD" id="cd00383">
    <property type="entry name" value="trans_reg_C"/>
    <property type="match status" value="1"/>
</dbReference>
<evidence type="ECO:0000256" key="6">
    <source>
        <dbReference type="ARBA" id="ARBA00023125"/>
    </source>
</evidence>
<dbReference type="GO" id="GO:0005829">
    <property type="term" value="C:cytosol"/>
    <property type="evidence" value="ECO:0007669"/>
    <property type="project" value="TreeGrafter"/>
</dbReference>
<dbReference type="InterPro" id="IPR001867">
    <property type="entry name" value="OmpR/PhoB-type_DNA-bd"/>
</dbReference>
<dbReference type="GO" id="GO:0006355">
    <property type="term" value="P:regulation of DNA-templated transcription"/>
    <property type="evidence" value="ECO:0007669"/>
    <property type="project" value="InterPro"/>
</dbReference>
<dbReference type="InterPro" id="IPR036388">
    <property type="entry name" value="WH-like_DNA-bd_sf"/>
</dbReference>
<keyword evidence="7" id="KW-0804">Transcription</keyword>
<dbReference type="PROSITE" id="PS51755">
    <property type="entry name" value="OMPR_PHOB"/>
    <property type="match status" value="1"/>
</dbReference>
<proteinExistence type="predicted"/>
<dbReference type="InterPro" id="IPR011006">
    <property type="entry name" value="CheY-like_superfamily"/>
</dbReference>
<accession>A0A1H6F7A3</accession>
<keyword evidence="3 8" id="KW-0597">Phosphoprotein</keyword>
<dbReference type="PANTHER" id="PTHR48111">
    <property type="entry name" value="REGULATOR OF RPOS"/>
    <property type="match status" value="1"/>
</dbReference>
<dbReference type="SMART" id="SM00862">
    <property type="entry name" value="Trans_reg_C"/>
    <property type="match status" value="1"/>
</dbReference>
<feature type="domain" description="OmpR/PhoB-type" evidence="11">
    <location>
        <begin position="138"/>
        <end position="237"/>
    </location>
</feature>
<gene>
    <name evidence="12" type="primary">ompR_1</name>
    <name evidence="12" type="ORF">MBHS_00809</name>
</gene>
<dbReference type="InterPro" id="IPR039420">
    <property type="entry name" value="WalR-like"/>
</dbReference>
<evidence type="ECO:0000259" key="10">
    <source>
        <dbReference type="PROSITE" id="PS50110"/>
    </source>
</evidence>
<dbReference type="Pfam" id="PF00072">
    <property type="entry name" value="Response_reg"/>
    <property type="match status" value="1"/>
</dbReference>
<dbReference type="Pfam" id="PF00486">
    <property type="entry name" value="Trans_reg_C"/>
    <property type="match status" value="1"/>
</dbReference>
<dbReference type="CDD" id="cd17574">
    <property type="entry name" value="REC_OmpR"/>
    <property type="match status" value="1"/>
</dbReference>